<organism evidence="5 6">
    <name type="scientific">Clostridium argentinense CDC 2741</name>
    <dbReference type="NCBI Taxonomy" id="1418104"/>
    <lineage>
        <taxon>Bacteria</taxon>
        <taxon>Bacillati</taxon>
        <taxon>Bacillota</taxon>
        <taxon>Clostridia</taxon>
        <taxon>Eubacteriales</taxon>
        <taxon>Clostridiaceae</taxon>
        <taxon>Clostridium</taxon>
    </lineage>
</organism>
<evidence type="ECO:0000256" key="3">
    <source>
        <dbReference type="SAM" id="Phobius"/>
    </source>
</evidence>
<dbReference type="AlphaFoldDB" id="A0A0C1R2B0"/>
<dbReference type="Pfam" id="PF00905">
    <property type="entry name" value="Transpeptidase"/>
    <property type="match status" value="1"/>
</dbReference>
<gene>
    <name evidence="5" type="ORF">U732_3033</name>
</gene>
<comment type="subcellular location">
    <subcellularLocation>
        <location evidence="1">Membrane</location>
    </subcellularLocation>
</comment>
<reference evidence="5 6" key="1">
    <citation type="journal article" date="2015" name="Infect. Genet. Evol.">
        <title>Genomic sequences of six botulinum neurotoxin-producing strains representing three clostridial species illustrate the mobility and diversity of botulinum neurotoxin genes.</title>
        <authorList>
            <person name="Smith T.J."/>
            <person name="Hill K.K."/>
            <person name="Xie G."/>
            <person name="Foley B.T."/>
            <person name="Williamson C.H."/>
            <person name="Foster J.T."/>
            <person name="Johnson S.L."/>
            <person name="Chertkov O."/>
            <person name="Teshima H."/>
            <person name="Gibbons H.S."/>
            <person name="Johnsky L.A."/>
            <person name="Karavis M.A."/>
            <person name="Smith L.A."/>
        </authorList>
    </citation>
    <scope>NUCLEOTIDE SEQUENCE [LARGE SCALE GENOMIC DNA]</scope>
    <source>
        <strain evidence="5 6">CDC 2741</strain>
    </source>
</reference>
<feature type="domain" description="Penicillin-binding protein transpeptidase" evidence="4">
    <location>
        <begin position="262"/>
        <end position="549"/>
    </location>
</feature>
<dbReference type="PANTHER" id="PTHR30627">
    <property type="entry name" value="PEPTIDOGLYCAN D,D-TRANSPEPTIDASE"/>
    <property type="match status" value="1"/>
</dbReference>
<name>A0A0C1R2B0_9CLOT</name>
<dbReference type="GO" id="GO:0008658">
    <property type="term" value="F:penicillin binding"/>
    <property type="evidence" value="ECO:0007669"/>
    <property type="project" value="InterPro"/>
</dbReference>
<dbReference type="EMBL" id="AYSO01000014">
    <property type="protein sequence ID" value="KIE47592.1"/>
    <property type="molecule type" value="Genomic_DNA"/>
</dbReference>
<dbReference type="GO" id="GO:0071555">
    <property type="term" value="P:cell wall organization"/>
    <property type="evidence" value="ECO:0007669"/>
    <property type="project" value="TreeGrafter"/>
</dbReference>
<evidence type="ECO:0000313" key="6">
    <source>
        <dbReference type="Proteomes" id="UP000031366"/>
    </source>
</evidence>
<dbReference type="InterPro" id="IPR001460">
    <property type="entry name" value="PCN-bd_Tpept"/>
</dbReference>
<evidence type="ECO:0000313" key="5">
    <source>
        <dbReference type="EMBL" id="KIE47592.1"/>
    </source>
</evidence>
<evidence type="ECO:0000256" key="1">
    <source>
        <dbReference type="ARBA" id="ARBA00004370"/>
    </source>
</evidence>
<keyword evidence="3" id="KW-1133">Transmembrane helix</keyword>
<keyword evidence="3" id="KW-0812">Transmembrane</keyword>
<evidence type="ECO:0000259" key="4">
    <source>
        <dbReference type="Pfam" id="PF00905"/>
    </source>
</evidence>
<feature type="transmembrane region" description="Helical" evidence="3">
    <location>
        <begin position="21"/>
        <end position="41"/>
    </location>
</feature>
<keyword evidence="6" id="KW-1185">Reference proteome</keyword>
<dbReference type="Gene3D" id="3.40.710.10">
    <property type="entry name" value="DD-peptidase/beta-lactamase superfamily"/>
    <property type="match status" value="1"/>
</dbReference>
<dbReference type="SUPFAM" id="SSF56601">
    <property type="entry name" value="beta-lactamase/transpeptidase-like"/>
    <property type="match status" value="1"/>
</dbReference>
<protein>
    <submittedName>
        <fullName evidence="5">Penicillin binding transpeptidase domain protein</fullName>
    </submittedName>
</protein>
<dbReference type="GO" id="GO:0005886">
    <property type="term" value="C:plasma membrane"/>
    <property type="evidence" value="ECO:0007669"/>
    <property type="project" value="TreeGrafter"/>
</dbReference>
<dbReference type="InterPro" id="IPR050515">
    <property type="entry name" value="Beta-lactam/transpept"/>
</dbReference>
<dbReference type="PANTHER" id="PTHR30627:SF1">
    <property type="entry name" value="PEPTIDOGLYCAN D,D-TRANSPEPTIDASE FTSI"/>
    <property type="match status" value="1"/>
</dbReference>
<evidence type="ECO:0000256" key="2">
    <source>
        <dbReference type="ARBA" id="ARBA00023136"/>
    </source>
</evidence>
<dbReference type="OrthoDB" id="2985542at2"/>
<accession>A0A0C1R2B0</accession>
<dbReference type="InterPro" id="IPR012338">
    <property type="entry name" value="Beta-lactam/transpept-like"/>
</dbReference>
<sequence>MRKKTYSFINYRWKEITINRIYIVAVLLICSFLVLLGRLYYIQYYKKETYSVMADMQYYYEENVRNINYKLLGRNNEELFDYQDKFFVVIDPTTFLTLNNDTSLQDIQTVTYILRNYNKDYDLSQMKYKDGSQKYTYEIDYKTYEKLNSSKSVNGIYTYKQKSAMKKKDWKIENLITSPQNYKDEKFKESESLEMAIYDRVKKNRFDKIRYEKDVNGKIIGEEIIIPEDNVNVKLTLDKNIQKLMEETLRSKDFNKYPQIGLTLVESESGKILSMAQKDDNISNINIGVPSSNGFLIGSVFKTIVFEAALDLELADLKDEYEIKNIFPKSIEKQKIYTLNQAYLRSSNDVFAQLGWKVGLDNIIKYAESQGLLHSVLNLHDEAQGAFEGLNEKDKSGVITNTSIGQTLKTTPLAVSAIPSTIVNKGIYVKPKILEGYVDNNGHTIEEMPVENYRVLSEETATIMEEQMREVITSEIGTGRKTNIEGVYMGGKTGTTEYFVDGKEYSDGWFVGYFKYKDEFYSMVIFIPEIDIVNDAGGTTAAYVFREAIDKLIKSNYL</sequence>
<keyword evidence="2 3" id="KW-0472">Membrane</keyword>
<dbReference type="STRING" id="29341.RSJ17_08860"/>
<dbReference type="Proteomes" id="UP000031366">
    <property type="component" value="Unassembled WGS sequence"/>
</dbReference>
<comment type="caution">
    <text evidence="5">The sequence shown here is derived from an EMBL/GenBank/DDBJ whole genome shotgun (WGS) entry which is preliminary data.</text>
</comment>
<dbReference type="RefSeq" id="WP_052268010.1">
    <property type="nucleotide sequence ID" value="NZ_AYSO01000014.1"/>
</dbReference>
<proteinExistence type="predicted"/>